<sequence length="523" mass="57486">MLYDHLGRPVETSRLREEEAGPTLTGVRQVISGHPAQGMTPERLARILRDAEEGEPTRYLELAEEMEEKDLHYRSVLGTRKLQVSGLDVTVVSASDEAADVAAADLVREWLEWDELQPALFDVLDGVGKGFSVTEIMWDTSGKRWIPKALLWRDPRWFRFDPADGRTLRLLDAGGQLQPLTPFKYIVHVHKSKSGLPIRGGLAYAIAWVWLFKAFDIKSWVQFAEIFGHPLRVGKYGAGASAEDKATLLRAVRNIARDAAAIIPESMMLEFVEAKISGNIDLYEKLAAYLDRQTSKAVLGQTGTTDTGQHVGTANAHEQVREDIERSDAGQLAATLNRDIVRPMVDLNLGPRLRYPRIIISRPDAEDIAALVSAVERLVPLGLDVETSVVRDRLGLPEPAAGAVVLTAPGTVAGVPPEPQQALQRSLNAAGRSDVPDGPDQLDQLAIEALSDWQPMMQPMLDPLHRLLEECDTHEEFLRRLPNVVSEQDTAALTEALARCIFMAKLAGATGAPVQDAEGEEHA</sequence>
<evidence type="ECO:0000313" key="3">
    <source>
        <dbReference type="Proteomes" id="UP000503820"/>
    </source>
</evidence>
<gene>
    <name evidence="2" type="primary">gpH</name>
    <name evidence="2" type="ORF">DSM19430T_23720</name>
</gene>
<keyword evidence="3" id="KW-1185">Reference proteome</keyword>
<proteinExistence type="predicted"/>
<dbReference type="RefSeq" id="WP_174410328.1">
    <property type="nucleotide sequence ID" value="NZ_BLVP01000009.1"/>
</dbReference>
<reference evidence="2 3" key="1">
    <citation type="submission" date="2020-05" db="EMBL/GenBank/DDBJ databases">
        <title>Draft genome sequence of Desulfovibrio psychrotolerans JS1T.</title>
        <authorList>
            <person name="Ueno A."/>
            <person name="Tamazawa S."/>
            <person name="Tamamura S."/>
            <person name="Murakami T."/>
            <person name="Kiyama T."/>
            <person name="Inomata H."/>
            <person name="Amano Y."/>
            <person name="Miyakawa K."/>
            <person name="Tamaki H."/>
            <person name="Naganuma T."/>
            <person name="Kaneko K."/>
        </authorList>
    </citation>
    <scope>NUCLEOTIDE SEQUENCE [LARGE SCALE GENOMIC DNA]</scope>
    <source>
        <strain evidence="2 3">JS1</strain>
    </source>
</reference>
<name>A0A7J0BVJ3_9BACT</name>
<evidence type="ECO:0000313" key="2">
    <source>
        <dbReference type="EMBL" id="GFM37688.1"/>
    </source>
</evidence>
<feature type="region of interest" description="Disordered" evidence="1">
    <location>
        <begin position="1"/>
        <end position="22"/>
    </location>
</feature>
<accession>A0A7J0BVJ3</accession>
<dbReference type="Pfam" id="PF06074">
    <property type="entry name" value="Portal_Mu"/>
    <property type="match status" value="1"/>
</dbReference>
<dbReference type="InterPro" id="IPR009279">
    <property type="entry name" value="Portal_Mu"/>
</dbReference>
<evidence type="ECO:0008006" key="4">
    <source>
        <dbReference type="Google" id="ProtNLM"/>
    </source>
</evidence>
<dbReference type="AlphaFoldDB" id="A0A7J0BVJ3"/>
<protein>
    <recommendedName>
        <fullName evidence="4">Mu-like prophage FluMu protein gp29</fullName>
    </recommendedName>
</protein>
<organism evidence="2 3">
    <name type="scientific">Desulfovibrio psychrotolerans</name>
    <dbReference type="NCBI Taxonomy" id="415242"/>
    <lineage>
        <taxon>Bacteria</taxon>
        <taxon>Pseudomonadati</taxon>
        <taxon>Thermodesulfobacteriota</taxon>
        <taxon>Desulfovibrionia</taxon>
        <taxon>Desulfovibrionales</taxon>
        <taxon>Desulfovibrionaceae</taxon>
        <taxon>Desulfovibrio</taxon>
    </lineage>
</organism>
<dbReference type="Proteomes" id="UP000503820">
    <property type="component" value="Unassembled WGS sequence"/>
</dbReference>
<dbReference type="EMBL" id="BLVP01000009">
    <property type="protein sequence ID" value="GFM37688.1"/>
    <property type="molecule type" value="Genomic_DNA"/>
</dbReference>
<evidence type="ECO:0000256" key="1">
    <source>
        <dbReference type="SAM" id="MobiDB-lite"/>
    </source>
</evidence>
<feature type="compositionally biased region" description="Basic and acidic residues" evidence="1">
    <location>
        <begin position="1"/>
        <end position="19"/>
    </location>
</feature>
<comment type="caution">
    <text evidence="2">The sequence shown here is derived from an EMBL/GenBank/DDBJ whole genome shotgun (WGS) entry which is preliminary data.</text>
</comment>